<feature type="binding site" evidence="10">
    <location>
        <begin position="3"/>
        <end position="7"/>
    </location>
    <ligand>
        <name>GTP</name>
        <dbReference type="ChEBI" id="CHEBI:37565"/>
    </ligand>
</feature>
<dbReference type="SMART" id="SM00275">
    <property type="entry name" value="G_alpha"/>
    <property type="match status" value="1"/>
</dbReference>
<dbReference type="GO" id="GO:0005634">
    <property type="term" value="C:nucleus"/>
    <property type="evidence" value="ECO:0007669"/>
    <property type="project" value="UniProtKB-SubCell"/>
</dbReference>
<dbReference type="GO" id="GO:0030291">
    <property type="term" value="F:protein serine/threonine kinase inhibitor activity"/>
    <property type="evidence" value="ECO:0007669"/>
    <property type="project" value="InterPro"/>
</dbReference>
<evidence type="ECO:0000256" key="9">
    <source>
        <dbReference type="ARBA" id="ARBA00023242"/>
    </source>
</evidence>
<accession>Q4RXB3</accession>
<dbReference type="OrthoDB" id="8811265at2759"/>
<protein>
    <submittedName>
        <fullName evidence="13">(spotted green pufferfish) hypothetical protein</fullName>
    </submittedName>
</protein>
<feature type="binding site" evidence="10">
    <location>
        <position position="151"/>
    </location>
    <ligand>
        <name>GTP</name>
        <dbReference type="ChEBI" id="CHEBI:37565"/>
    </ligand>
</feature>
<dbReference type="FunFam" id="3.40.50.300:FF:001357">
    <property type="entry name" value="Guanine nucleotide-binding protein G(i) subunit alpha-1"/>
    <property type="match status" value="1"/>
</dbReference>
<name>Q4RXB3_TETNG</name>
<keyword evidence="9" id="KW-0539">Nucleus</keyword>
<dbReference type="Gene3D" id="3.40.50.300">
    <property type="entry name" value="P-loop containing nucleotide triphosphate hydrolases"/>
    <property type="match status" value="1"/>
</dbReference>
<comment type="similarity">
    <text evidence="2">Belongs to the G-alpha family. G(i/o/t/z) subfamily.</text>
</comment>
<dbReference type="Gene3D" id="3.30.200.20">
    <property type="entry name" value="Phosphorylase Kinase, domain 1"/>
    <property type="match status" value="1"/>
</dbReference>
<evidence type="ECO:0000256" key="1">
    <source>
        <dbReference type="ARBA" id="ARBA00004123"/>
    </source>
</evidence>
<feature type="binding site" evidence="10">
    <location>
        <begin position="94"/>
        <end position="97"/>
    </location>
    <ligand>
        <name>GTP</name>
        <dbReference type="ChEBI" id="CHEBI:37565"/>
    </ligand>
</feature>
<dbReference type="PROSITE" id="PS51882">
    <property type="entry name" value="G_ALPHA"/>
    <property type="match status" value="1"/>
</dbReference>
<keyword evidence="7 10" id="KW-0342">GTP-binding</keyword>
<dbReference type="PRINTS" id="PR00318">
    <property type="entry name" value="GPROTEINA"/>
</dbReference>
<feature type="compositionally biased region" description="Polar residues" evidence="11">
    <location>
        <begin position="202"/>
        <end position="216"/>
    </location>
</feature>
<dbReference type="PANTHER" id="PTHR28615:SF1">
    <property type="entry name" value="PAK4-INHIBITOR INKA1"/>
    <property type="match status" value="1"/>
</dbReference>
<dbReference type="Pfam" id="PF00503">
    <property type="entry name" value="G-alpha"/>
    <property type="match status" value="1"/>
</dbReference>
<dbReference type="GO" id="GO:0005525">
    <property type="term" value="F:GTP binding"/>
    <property type="evidence" value="ECO:0007669"/>
    <property type="project" value="UniProtKB-KW"/>
</dbReference>
<comment type="subcellular location">
    <subcellularLocation>
        <location evidence="1">Nucleus</location>
    </subcellularLocation>
</comment>
<reference evidence="13" key="2">
    <citation type="submission" date="2004-02" db="EMBL/GenBank/DDBJ databases">
        <authorList>
            <consortium name="Genoscope"/>
            <consortium name="Whitehead Institute Centre for Genome Research"/>
        </authorList>
    </citation>
    <scope>NUCLEOTIDE SEQUENCE</scope>
</reference>
<sequence>MFDVGGQRSERKKWIHCFEGVTAIIFCVALSAYDLVLAEDEEMNVLEQQVQTSWAAGEILASASNNRMHESMKLFDSICNNKWFTETSIILFLNKKDLFEEKITRSPLAICFPEYTGANKFDEAASYIQTKFEDLNKKKDTKEIYTHFTCATDTKNVQFVFDAVTDVIIKNNLKDCGRSKKIANFKKLSGINNGLSGRPSYQSTLWPGHQQESVGSEKSLDLDSGYSEASWQDEGVVLRRTRNVRVSSSACVRTNRGPSGRVRPKSTSDACLERWTSFEAGDPEDWTTVLLSRSRNRQPLVLGDNSFADLIKNWMDLPESPEADELKPNSGRRIAKDIFAHMRRRFTGVSKPPELRPRPADSVKISKAAEATKRLSCPVGLQALKPFFHQSHTGIHQLDTDFYQFTALMKTGSRQPIICNDTIGYI</sequence>
<proteinExistence type="inferred from homology"/>
<dbReference type="GO" id="GO:0003924">
    <property type="term" value="F:GTPase activity"/>
    <property type="evidence" value="ECO:0007669"/>
    <property type="project" value="InterPro"/>
</dbReference>
<evidence type="ECO:0000259" key="12">
    <source>
        <dbReference type="Pfam" id="PF15342"/>
    </source>
</evidence>
<evidence type="ECO:0000313" key="13">
    <source>
        <dbReference type="EMBL" id="CAG06969.1"/>
    </source>
</evidence>
<keyword evidence="8" id="KW-0807">Transducer</keyword>
<feature type="region of interest" description="Disordered" evidence="11">
    <location>
        <begin position="202"/>
        <end position="221"/>
    </location>
</feature>
<dbReference type="InterPro" id="IPR039201">
    <property type="entry name" value="Inka"/>
</dbReference>
<dbReference type="CDD" id="cd00066">
    <property type="entry name" value="G-alpha"/>
    <property type="match status" value="1"/>
</dbReference>
<evidence type="ECO:0000256" key="8">
    <source>
        <dbReference type="ARBA" id="ARBA00023224"/>
    </source>
</evidence>
<evidence type="ECO:0000256" key="3">
    <source>
        <dbReference type="ARBA" id="ARBA00008302"/>
    </source>
</evidence>
<dbReference type="InterPro" id="IPR001019">
    <property type="entry name" value="Gprotein_alpha_su"/>
</dbReference>
<evidence type="ECO:0000256" key="11">
    <source>
        <dbReference type="SAM" id="MobiDB-lite"/>
    </source>
</evidence>
<dbReference type="EMBL" id="CAAE01014979">
    <property type="protein sequence ID" value="CAG06969.1"/>
    <property type="molecule type" value="Genomic_DNA"/>
</dbReference>
<evidence type="ECO:0000256" key="10">
    <source>
        <dbReference type="PIRSR" id="PIRSR601019-1"/>
    </source>
</evidence>
<evidence type="ECO:0000256" key="6">
    <source>
        <dbReference type="ARBA" id="ARBA00022842"/>
    </source>
</evidence>
<gene>
    <name evidence="13" type="ORF">GSTENG00027486001</name>
</gene>
<evidence type="ECO:0000256" key="7">
    <source>
        <dbReference type="ARBA" id="ARBA00023134"/>
    </source>
</evidence>
<dbReference type="PRINTS" id="PR00441">
    <property type="entry name" value="GPROTEINAI"/>
</dbReference>
<dbReference type="PANTHER" id="PTHR28615">
    <property type="entry name" value="PAK4-INHIBITOR INKA1-RELATED"/>
    <property type="match status" value="1"/>
</dbReference>
<comment type="similarity">
    <text evidence="3">Belongs to the INKA family.</text>
</comment>
<dbReference type="FunFam" id="3.40.50.300:FF:002307">
    <property type="entry name" value="Guanine nucleotide-binding protein G(k) subunit alpha"/>
    <property type="match status" value="1"/>
</dbReference>
<evidence type="ECO:0000256" key="4">
    <source>
        <dbReference type="ARBA" id="ARBA00022723"/>
    </source>
</evidence>
<dbReference type="InterPro" id="IPR027417">
    <property type="entry name" value="P-loop_NTPase"/>
</dbReference>
<reference evidence="13" key="1">
    <citation type="journal article" date="2004" name="Nature">
        <title>Genome duplication in the teleost fish Tetraodon nigroviridis reveals the early vertebrate proto-karyotype.</title>
        <authorList>
            <person name="Jaillon O."/>
            <person name="Aury J.-M."/>
            <person name="Brunet F."/>
            <person name="Petit J.-L."/>
            <person name="Stange-Thomann N."/>
            <person name="Mauceli E."/>
            <person name="Bouneau L."/>
            <person name="Fischer C."/>
            <person name="Ozouf-Costaz C."/>
            <person name="Bernot A."/>
            <person name="Nicaud S."/>
            <person name="Jaffe D."/>
            <person name="Fisher S."/>
            <person name="Lutfalla G."/>
            <person name="Dossat C."/>
            <person name="Segurens B."/>
            <person name="Dasilva C."/>
            <person name="Salanoubat M."/>
            <person name="Levy M."/>
            <person name="Boudet N."/>
            <person name="Castellano S."/>
            <person name="Anthouard V."/>
            <person name="Jubin C."/>
            <person name="Castelli V."/>
            <person name="Katinka M."/>
            <person name="Vacherie B."/>
            <person name="Biemont C."/>
            <person name="Skalli Z."/>
            <person name="Cattolico L."/>
            <person name="Poulain J."/>
            <person name="De Berardinis V."/>
            <person name="Cruaud C."/>
            <person name="Duprat S."/>
            <person name="Brottier P."/>
            <person name="Coutanceau J.-P."/>
            <person name="Gouzy J."/>
            <person name="Parra G."/>
            <person name="Lardier G."/>
            <person name="Chapple C."/>
            <person name="McKernan K.J."/>
            <person name="McEwan P."/>
            <person name="Bosak S."/>
            <person name="Kellis M."/>
            <person name="Volff J.-N."/>
            <person name="Guigo R."/>
            <person name="Zody M.C."/>
            <person name="Mesirov J."/>
            <person name="Lindblad-Toh K."/>
            <person name="Birren B."/>
            <person name="Nusbaum C."/>
            <person name="Kahn D."/>
            <person name="Robinson-Rechavi M."/>
            <person name="Laudet V."/>
            <person name="Schachter V."/>
            <person name="Quetier F."/>
            <person name="Saurin W."/>
            <person name="Scarpelli C."/>
            <person name="Wincker P."/>
            <person name="Lander E.S."/>
            <person name="Weissenbach J."/>
            <person name="Roest Crollius H."/>
        </authorList>
    </citation>
    <scope>NUCLEOTIDE SEQUENCE [LARGE SCALE GENOMIC DNA]</scope>
</reference>
<dbReference type="GO" id="GO:0031683">
    <property type="term" value="F:G-protein beta/gamma-subunit complex binding"/>
    <property type="evidence" value="ECO:0007669"/>
    <property type="project" value="InterPro"/>
</dbReference>
<dbReference type="KEGG" id="tng:GSTEN00027486G001"/>
<keyword evidence="4" id="KW-0479">Metal-binding</keyword>
<dbReference type="GO" id="GO:0019901">
    <property type="term" value="F:protein kinase binding"/>
    <property type="evidence" value="ECO:0007669"/>
    <property type="project" value="TreeGrafter"/>
</dbReference>
<dbReference type="InterPro" id="IPR029267">
    <property type="entry name" value="FAM212"/>
</dbReference>
<dbReference type="GO" id="GO:0046872">
    <property type="term" value="F:metal ion binding"/>
    <property type="evidence" value="ECO:0007669"/>
    <property type="project" value="UniProtKB-KW"/>
</dbReference>
<dbReference type="GO" id="GO:0007188">
    <property type="term" value="P:adenylate cyclase-modulating G protein-coupled receptor signaling pathway"/>
    <property type="evidence" value="ECO:0007669"/>
    <property type="project" value="InterPro"/>
</dbReference>
<feature type="domain" description="FAM212" evidence="12">
    <location>
        <begin position="262"/>
        <end position="319"/>
    </location>
</feature>
<dbReference type="Pfam" id="PF15342">
    <property type="entry name" value="FAM212"/>
    <property type="match status" value="1"/>
</dbReference>
<dbReference type="InterPro" id="IPR001408">
    <property type="entry name" value="Gprotein_alpha_I"/>
</dbReference>
<organism evidence="13">
    <name type="scientific">Tetraodon nigroviridis</name>
    <name type="common">Spotted green pufferfish</name>
    <name type="synonym">Chelonodon nigroviridis</name>
    <dbReference type="NCBI Taxonomy" id="99883"/>
    <lineage>
        <taxon>Eukaryota</taxon>
        <taxon>Metazoa</taxon>
        <taxon>Chordata</taxon>
        <taxon>Craniata</taxon>
        <taxon>Vertebrata</taxon>
        <taxon>Euteleostomi</taxon>
        <taxon>Actinopterygii</taxon>
        <taxon>Neopterygii</taxon>
        <taxon>Teleostei</taxon>
        <taxon>Neoteleostei</taxon>
        <taxon>Acanthomorphata</taxon>
        <taxon>Eupercaria</taxon>
        <taxon>Tetraodontiformes</taxon>
        <taxon>Tetradontoidea</taxon>
        <taxon>Tetraodontidae</taxon>
        <taxon>Tetraodon</taxon>
    </lineage>
</organism>
<dbReference type="AlphaFoldDB" id="Q4RXB3"/>
<evidence type="ECO:0000256" key="5">
    <source>
        <dbReference type="ARBA" id="ARBA00022741"/>
    </source>
</evidence>
<keyword evidence="5 10" id="KW-0547">Nucleotide-binding</keyword>
<keyword evidence="6" id="KW-0460">Magnesium</keyword>
<dbReference type="SUPFAM" id="SSF52540">
    <property type="entry name" value="P-loop containing nucleoside triphosphate hydrolases"/>
    <property type="match status" value="1"/>
</dbReference>
<comment type="caution">
    <text evidence="13">The sequence shown here is derived from an EMBL/GenBank/DDBJ whole genome shotgun (WGS) entry which is preliminary data.</text>
</comment>
<evidence type="ECO:0000256" key="2">
    <source>
        <dbReference type="ARBA" id="ARBA00006628"/>
    </source>
</evidence>